<dbReference type="Pfam" id="PF00128">
    <property type="entry name" value="Alpha-amylase"/>
    <property type="match status" value="1"/>
</dbReference>
<evidence type="ECO:0000313" key="4">
    <source>
        <dbReference type="Proteomes" id="UP000268084"/>
    </source>
</evidence>
<dbReference type="EMBL" id="CP034170">
    <property type="protein sequence ID" value="AZI58218.1"/>
    <property type="molecule type" value="Genomic_DNA"/>
</dbReference>
<dbReference type="Gene3D" id="1.10.1740.10">
    <property type="match status" value="1"/>
</dbReference>
<dbReference type="InterPro" id="IPR017853">
    <property type="entry name" value="GH"/>
</dbReference>
<dbReference type="Proteomes" id="UP000268084">
    <property type="component" value="Chromosome"/>
</dbReference>
<dbReference type="CDD" id="cd11324">
    <property type="entry name" value="AmyAc_Amylosucrase"/>
    <property type="match status" value="1"/>
</dbReference>
<proteinExistence type="predicted"/>
<dbReference type="InterPro" id="IPR006047">
    <property type="entry name" value="GH13_cat_dom"/>
</dbReference>
<organism evidence="3 4">
    <name type="scientific">Nakamurella antarctica</name>
    <dbReference type="NCBI Taxonomy" id="1902245"/>
    <lineage>
        <taxon>Bacteria</taxon>
        <taxon>Bacillati</taxon>
        <taxon>Actinomycetota</taxon>
        <taxon>Actinomycetes</taxon>
        <taxon>Nakamurellales</taxon>
        <taxon>Nakamurellaceae</taxon>
        <taxon>Nakamurella</taxon>
    </lineage>
</organism>
<dbReference type="PANTHER" id="PTHR10357">
    <property type="entry name" value="ALPHA-AMYLASE FAMILY MEMBER"/>
    <property type="match status" value="1"/>
</dbReference>
<accession>A0A3G8ZM31</accession>
<gene>
    <name evidence="3" type="ORF">EH165_08785</name>
</gene>
<feature type="domain" description="Glycosyl hydrolase family 13 catalytic" evidence="2">
    <location>
        <begin position="113"/>
        <end position="549"/>
    </location>
</feature>
<dbReference type="PANTHER" id="PTHR10357:SF213">
    <property type="entry name" value="ALPHA AMYLASE CATALYTIC REGION"/>
    <property type="match status" value="1"/>
</dbReference>
<dbReference type="RefSeq" id="WP_124799127.1">
    <property type="nucleotide sequence ID" value="NZ_CP034170.1"/>
</dbReference>
<evidence type="ECO:0000259" key="2">
    <source>
        <dbReference type="SMART" id="SM00642"/>
    </source>
</evidence>
<dbReference type="Gene3D" id="2.60.40.1180">
    <property type="entry name" value="Golgi alpha-mannosidase II"/>
    <property type="match status" value="1"/>
</dbReference>
<dbReference type="InterPro" id="IPR013780">
    <property type="entry name" value="Glyco_hydro_b"/>
</dbReference>
<name>A0A3G8ZM31_9ACTN</name>
<dbReference type="AlphaFoldDB" id="A0A3G8ZM31"/>
<dbReference type="OrthoDB" id="9043248at2"/>
<dbReference type="GO" id="GO:0005975">
    <property type="term" value="P:carbohydrate metabolic process"/>
    <property type="evidence" value="ECO:0007669"/>
    <property type="project" value="InterPro"/>
</dbReference>
<dbReference type="Gene3D" id="3.20.20.80">
    <property type="entry name" value="Glycosidases"/>
    <property type="match status" value="1"/>
</dbReference>
<feature type="region of interest" description="Disordered" evidence="1">
    <location>
        <begin position="1"/>
        <end position="20"/>
    </location>
</feature>
<dbReference type="GO" id="GO:0047669">
    <property type="term" value="F:amylosucrase activity"/>
    <property type="evidence" value="ECO:0007669"/>
    <property type="project" value="InterPro"/>
</dbReference>
<dbReference type="InterPro" id="IPR044077">
    <property type="entry name" value="Amylosucrase"/>
</dbReference>
<reference evidence="3 4" key="1">
    <citation type="submission" date="2018-11" db="EMBL/GenBank/DDBJ databases">
        <authorList>
            <person name="Da X."/>
        </authorList>
    </citation>
    <scope>NUCLEOTIDE SEQUENCE [LARGE SCALE GENOMIC DNA]</scope>
    <source>
        <strain evidence="3 4">S14-144</strain>
    </source>
</reference>
<evidence type="ECO:0000313" key="3">
    <source>
        <dbReference type="EMBL" id="AZI58218.1"/>
    </source>
</evidence>
<reference evidence="3 4" key="2">
    <citation type="submission" date="2018-12" db="EMBL/GenBank/DDBJ databases">
        <title>Nakamurella antarcticus sp. nov., isolated from Antarctica South Shetland Islands soil.</title>
        <authorList>
            <person name="Peng F."/>
        </authorList>
    </citation>
    <scope>NUCLEOTIDE SEQUENCE [LARGE SCALE GENOMIC DNA]</scope>
    <source>
        <strain evidence="3 4">S14-144</strain>
    </source>
</reference>
<dbReference type="SMART" id="SM00642">
    <property type="entry name" value="Aamy"/>
    <property type="match status" value="1"/>
</dbReference>
<dbReference type="SUPFAM" id="SSF51445">
    <property type="entry name" value="(Trans)glycosidases"/>
    <property type="match status" value="1"/>
</dbReference>
<protein>
    <submittedName>
        <fullName evidence="3">Alpha-amylase</fullName>
    </submittedName>
</protein>
<keyword evidence="4" id="KW-1185">Reference proteome</keyword>
<evidence type="ECO:0000256" key="1">
    <source>
        <dbReference type="SAM" id="MobiDB-lite"/>
    </source>
</evidence>
<dbReference type="InterPro" id="IPR045857">
    <property type="entry name" value="O16G_dom_2"/>
</dbReference>
<dbReference type="Gene3D" id="3.90.400.10">
    <property type="entry name" value="Oligo-1,6-glucosidase, Domain 2"/>
    <property type="match status" value="1"/>
</dbReference>
<sequence>MSSTLGATSPLAGADTARASAAQKARTAGRAELRNCSESDREVFDVRVAKWWPDLDRSLQRLYPAEVAADLGLRLVRAAARAFADRHPDLRHLDLVRTLSPDWFEDPSMLGYAAYAERFAQDLAGVEGKLEYLQELGVTYLHLMPLLTPREGDSDGGYAVADYRRVRADLGTNEDLEHLTAALRSSGMSLVLDLVLNHVAREHEWAVAARRGEVKYRNYFYILDTREEVDAFEETLPEVFPDFAPGNFTWDEDLKGWVWTTFNSFQWDVNWSNPDVLFEYAEIILYLANLGVEVLRMDAIAFMWKRLGTNSQNQVEVHDITQALRAVARIACPAIAFKAEAIVAPADLVQYLGTGEHYGKVSDLAYHNVLMVQIWSMLAAGEVSLAAASLRALPPIPSTTAWITYVRCHDDIGWAIDDADAESVGLSGWAHRTFLSDYYSGHYWNSPASGVVFQSNPETGDRRISGTAASLAGLESALRRGDDEAADTAIARLILGYALVMGWGGIPVIWMGDELAMMNDPQWAAEPGHEADNRWAHRPRMDWRLAEARHRAGSPQQQMFSALTRLQQVRRAHPHFHASIAPEIAEIHDEGILAVLRVHPIGPLVGLHNFSNSWRPYPGSALSRLGVLAGTDLTSGATLELSEDDNLWLPPYGFRWVIGSSQ</sequence>
<dbReference type="KEGG" id="nak:EH165_08785"/>